<dbReference type="EMBL" id="AP019860">
    <property type="protein sequence ID" value="BBM86874.1"/>
    <property type="molecule type" value="Genomic_DNA"/>
</dbReference>
<accession>A0A5S9IS26</accession>
<keyword evidence="1" id="KW-0812">Transmembrane</keyword>
<proteinExistence type="predicted"/>
<keyword evidence="1" id="KW-1133">Transmembrane helix</keyword>
<reference evidence="2 3" key="1">
    <citation type="submission" date="2019-08" db="EMBL/GenBank/DDBJ databases">
        <title>Complete genome sequence of Candidatus Uab amorphum.</title>
        <authorList>
            <person name="Shiratori T."/>
            <person name="Suzuki S."/>
            <person name="Kakizawa Y."/>
            <person name="Ishida K."/>
        </authorList>
    </citation>
    <scope>NUCLEOTIDE SEQUENCE [LARGE SCALE GENOMIC DNA]</scope>
    <source>
        <strain evidence="2 3">SRT547</strain>
    </source>
</reference>
<dbReference type="Proteomes" id="UP000326354">
    <property type="component" value="Chromosome"/>
</dbReference>
<feature type="transmembrane region" description="Helical" evidence="1">
    <location>
        <begin position="49"/>
        <end position="67"/>
    </location>
</feature>
<evidence type="ECO:0000256" key="1">
    <source>
        <dbReference type="SAM" id="Phobius"/>
    </source>
</evidence>
<protein>
    <submittedName>
        <fullName evidence="2">Uncharacterized protein</fullName>
    </submittedName>
</protein>
<gene>
    <name evidence="2" type="ORF">UABAM_05276</name>
</gene>
<keyword evidence="3" id="KW-1185">Reference proteome</keyword>
<feature type="transmembrane region" description="Helical" evidence="1">
    <location>
        <begin position="271"/>
        <end position="291"/>
    </location>
</feature>
<dbReference type="RefSeq" id="WP_151970911.1">
    <property type="nucleotide sequence ID" value="NZ_AP019860.1"/>
</dbReference>
<dbReference type="KEGG" id="uam:UABAM_05276"/>
<dbReference type="AlphaFoldDB" id="A0A5S9IS26"/>
<evidence type="ECO:0000313" key="2">
    <source>
        <dbReference type="EMBL" id="BBM86874.1"/>
    </source>
</evidence>
<keyword evidence="1" id="KW-0472">Membrane</keyword>
<feature type="transmembrane region" description="Helical" evidence="1">
    <location>
        <begin position="303"/>
        <end position="323"/>
    </location>
</feature>
<feature type="transmembrane region" description="Helical" evidence="1">
    <location>
        <begin position="383"/>
        <end position="400"/>
    </location>
</feature>
<sequence>MEHQISTTKATDFFYIFRHYPYPNALELCRNNKIKGRYGTSMWQDIKNVIGFSAFALIFFIFLNHSVEWDPVTYIFLLPFLGTIGLLAVISLFFLSLAMQKVTRLYKYGTTFLHLKKAPIYFRNSIEGDIEFAGRNFTDLTVCLRYVNRLGTILYEDKLVLKDVFSRQSFSFKMPEEKFDDILYPPNANWQIEAYSEGHFSNFRATYFLPIEYKTVEEQEQQEQQEQQKSEKEQTSQSYYSNGFQHTVDHRAVSSRSSMHKSLCLQEDKTNISFAAGIIFLLGFAWTLLTILNLTTSNLSVNLLRFIAIVIYFILPVGLMVIAKTLYEYSKYHGVFGKNGEVKPWTEKGVEALPISLMDHLYDFIGIWISTLCIFSAKKNVFIILTASIFLLFFVVKTAYRYKRNCSKKTYLHFPCYPFQCGEEMNLLWECEKLYSIAEINFFLECVEETIVEKIDSNGDVKQSLLKSRVYLDHFTMLNAHKHTEAIPLNFTLPKEELEVMFQELRCRYWQLKVKVKTKTGTRFEGRYLLPILS</sequence>
<name>A0A5S9IS26_UABAM</name>
<organism evidence="2 3">
    <name type="scientific">Uabimicrobium amorphum</name>
    <dbReference type="NCBI Taxonomy" id="2596890"/>
    <lineage>
        <taxon>Bacteria</taxon>
        <taxon>Pseudomonadati</taxon>
        <taxon>Planctomycetota</taxon>
        <taxon>Candidatus Uabimicrobiia</taxon>
        <taxon>Candidatus Uabimicrobiales</taxon>
        <taxon>Candidatus Uabimicrobiaceae</taxon>
        <taxon>Candidatus Uabimicrobium</taxon>
    </lineage>
</organism>
<feature type="transmembrane region" description="Helical" evidence="1">
    <location>
        <begin position="73"/>
        <end position="98"/>
    </location>
</feature>
<evidence type="ECO:0000313" key="3">
    <source>
        <dbReference type="Proteomes" id="UP000326354"/>
    </source>
</evidence>